<evidence type="ECO:0000313" key="14">
    <source>
        <dbReference type="EMBL" id="RJF90147.1"/>
    </source>
</evidence>
<evidence type="ECO:0000256" key="8">
    <source>
        <dbReference type="ARBA" id="ARBA00023002"/>
    </source>
</evidence>
<dbReference type="InterPro" id="IPR005804">
    <property type="entry name" value="FA_desaturase_dom"/>
</dbReference>
<feature type="transmembrane region" description="Helical" evidence="12">
    <location>
        <begin position="195"/>
        <end position="215"/>
    </location>
</feature>
<comment type="similarity">
    <text evidence="2">Belongs to the fatty acid desaturase type 1 family. AlkB subfamily.</text>
</comment>
<evidence type="ECO:0000256" key="3">
    <source>
        <dbReference type="ARBA" id="ARBA00022475"/>
    </source>
</evidence>
<feature type="transmembrane region" description="Helical" evidence="12">
    <location>
        <begin position="162"/>
        <end position="183"/>
    </location>
</feature>
<protein>
    <submittedName>
        <fullName evidence="14">Alkane 1-monooxygenase</fullName>
    </submittedName>
</protein>
<reference evidence="14 15" key="1">
    <citation type="submission" date="2018-09" db="EMBL/GenBank/DDBJ databases">
        <authorList>
            <person name="Zhu H."/>
        </authorList>
    </citation>
    <scope>NUCLEOTIDE SEQUENCE [LARGE SCALE GENOMIC DNA]</scope>
    <source>
        <strain evidence="14 15">K1W22B-8</strain>
    </source>
</reference>
<dbReference type="AlphaFoldDB" id="A0A418WJB2"/>
<dbReference type="PANTHER" id="PTHR38674:SF1">
    <property type="entry name" value="ALKANE 1-MONOOXYGENASE 1"/>
    <property type="match status" value="1"/>
</dbReference>
<feature type="transmembrane region" description="Helical" evidence="12">
    <location>
        <begin position="107"/>
        <end position="128"/>
    </location>
</feature>
<evidence type="ECO:0000256" key="6">
    <source>
        <dbReference type="ARBA" id="ARBA00022723"/>
    </source>
</evidence>
<dbReference type="EMBL" id="QYUK01000011">
    <property type="protein sequence ID" value="RJF90147.1"/>
    <property type="molecule type" value="Genomic_DNA"/>
</dbReference>
<evidence type="ECO:0000256" key="1">
    <source>
        <dbReference type="ARBA" id="ARBA00004429"/>
    </source>
</evidence>
<feature type="domain" description="Fatty acid desaturase" evidence="13">
    <location>
        <begin position="158"/>
        <end position="366"/>
    </location>
</feature>
<keyword evidence="10 14" id="KW-0503">Monooxygenase</keyword>
<keyword evidence="9" id="KW-0408">Iron</keyword>
<feature type="transmembrane region" description="Helical" evidence="12">
    <location>
        <begin position="54"/>
        <end position="87"/>
    </location>
</feature>
<name>A0A418WJB2_9PROT</name>
<dbReference type="InterPro" id="IPR033885">
    <property type="entry name" value="AlkB/XylM"/>
</dbReference>
<feature type="transmembrane region" description="Helical" evidence="12">
    <location>
        <begin position="135"/>
        <end position="156"/>
    </location>
</feature>
<evidence type="ECO:0000256" key="7">
    <source>
        <dbReference type="ARBA" id="ARBA00022989"/>
    </source>
</evidence>
<dbReference type="GO" id="GO:0004497">
    <property type="term" value="F:monooxygenase activity"/>
    <property type="evidence" value="ECO:0007669"/>
    <property type="project" value="UniProtKB-KW"/>
</dbReference>
<organism evidence="14 15">
    <name type="scientific">Oleomonas cavernae</name>
    <dbReference type="NCBI Taxonomy" id="2320859"/>
    <lineage>
        <taxon>Bacteria</taxon>
        <taxon>Pseudomonadati</taxon>
        <taxon>Pseudomonadota</taxon>
        <taxon>Alphaproteobacteria</taxon>
        <taxon>Acetobacterales</taxon>
        <taxon>Acetobacteraceae</taxon>
        <taxon>Oleomonas</taxon>
    </lineage>
</organism>
<keyword evidence="4" id="KW-0997">Cell inner membrane</keyword>
<dbReference type="GO" id="GO:0005886">
    <property type="term" value="C:plasma membrane"/>
    <property type="evidence" value="ECO:0007669"/>
    <property type="project" value="UniProtKB-SubCell"/>
</dbReference>
<dbReference type="Proteomes" id="UP000284605">
    <property type="component" value="Unassembled WGS sequence"/>
</dbReference>
<comment type="caution">
    <text evidence="14">The sequence shown here is derived from an EMBL/GenBank/DDBJ whole genome shotgun (WGS) entry which is preliminary data.</text>
</comment>
<evidence type="ECO:0000256" key="11">
    <source>
        <dbReference type="ARBA" id="ARBA00023136"/>
    </source>
</evidence>
<keyword evidence="11 12" id="KW-0472">Membrane</keyword>
<evidence type="ECO:0000256" key="12">
    <source>
        <dbReference type="SAM" id="Phobius"/>
    </source>
</evidence>
<dbReference type="OrthoDB" id="4759734at2"/>
<accession>A0A418WJB2</accession>
<evidence type="ECO:0000256" key="5">
    <source>
        <dbReference type="ARBA" id="ARBA00022692"/>
    </source>
</evidence>
<keyword evidence="6" id="KW-0479">Metal-binding</keyword>
<dbReference type="CDD" id="cd03512">
    <property type="entry name" value="Alkane-hydroxylase"/>
    <property type="match status" value="1"/>
</dbReference>
<dbReference type="GO" id="GO:0006629">
    <property type="term" value="P:lipid metabolic process"/>
    <property type="evidence" value="ECO:0007669"/>
    <property type="project" value="InterPro"/>
</dbReference>
<gene>
    <name evidence="14" type="ORF">D3874_23240</name>
</gene>
<evidence type="ECO:0000256" key="9">
    <source>
        <dbReference type="ARBA" id="ARBA00023004"/>
    </source>
</evidence>
<evidence type="ECO:0000313" key="15">
    <source>
        <dbReference type="Proteomes" id="UP000284605"/>
    </source>
</evidence>
<keyword evidence="15" id="KW-1185">Reference proteome</keyword>
<keyword evidence="3" id="KW-1003">Cell membrane</keyword>
<dbReference type="Pfam" id="PF00487">
    <property type="entry name" value="FA_desaturase"/>
    <property type="match status" value="1"/>
</dbReference>
<proteinExistence type="inferred from homology"/>
<sequence>MIDAAEATLRERGVTQRQIHADRFLTREDLANRARPAEAHSGVEAGIFDYLKFFLFHAVGLFAATTIVAGGAWPTYGLLGTLAFYLIGDAISGDDTSTPRYTRPGILTVQLWLALPLLSLIVFAAIWSVSPGDPLGFGALVTLLTGFDAIAARGATFWGHHVSTAVITGLTIGMIGTITAHELTHRTWDRVSMFFGRWLLAFSFDTVFSIEHVYGHHRYVSTEHDPATAPRGRNVYYHVVASTLKSNLSAWKIERRRLLRRGLGLWSWHNAFLRGHLMSLGLVALAWAIGGPVGAGFFVVCALWGKALLEIVNYMEHYGMVRDPATPVQPRHSWNTTKRISSWSMFNLTRHSHHHAQGEVPYQDLRPFPEAPTMIGGYLTTIAVAMIPPLWHALMTPKVLAWDHAYANDGERELARRANARSGIAAFQRAA</sequence>
<evidence type="ECO:0000259" key="13">
    <source>
        <dbReference type="Pfam" id="PF00487"/>
    </source>
</evidence>
<keyword evidence="5 12" id="KW-0812">Transmembrane</keyword>
<evidence type="ECO:0000256" key="10">
    <source>
        <dbReference type="ARBA" id="ARBA00023033"/>
    </source>
</evidence>
<dbReference type="PANTHER" id="PTHR38674">
    <property type="entry name" value="ALKANE 1-MONOOXYGENASE 1"/>
    <property type="match status" value="1"/>
</dbReference>
<keyword evidence="8" id="KW-0560">Oxidoreductase</keyword>
<dbReference type="GO" id="GO:0046872">
    <property type="term" value="F:metal ion binding"/>
    <property type="evidence" value="ECO:0007669"/>
    <property type="project" value="UniProtKB-KW"/>
</dbReference>
<comment type="subcellular location">
    <subcellularLocation>
        <location evidence="1">Cell inner membrane</location>
        <topology evidence="1">Multi-pass membrane protein</topology>
    </subcellularLocation>
</comment>
<evidence type="ECO:0000256" key="4">
    <source>
        <dbReference type="ARBA" id="ARBA00022519"/>
    </source>
</evidence>
<keyword evidence="7 12" id="KW-1133">Transmembrane helix</keyword>
<evidence type="ECO:0000256" key="2">
    <source>
        <dbReference type="ARBA" id="ARBA00010823"/>
    </source>
</evidence>